<organism evidence="5 6">
    <name type="scientific">Fulvivirga kasyanovii</name>
    <dbReference type="NCBI Taxonomy" id="396812"/>
    <lineage>
        <taxon>Bacteria</taxon>
        <taxon>Pseudomonadati</taxon>
        <taxon>Bacteroidota</taxon>
        <taxon>Cytophagia</taxon>
        <taxon>Cytophagales</taxon>
        <taxon>Fulvivirgaceae</taxon>
        <taxon>Fulvivirga</taxon>
    </lineage>
</organism>
<protein>
    <submittedName>
        <fullName evidence="5">Phosphatidylserine decarboxylase</fullName>
    </submittedName>
</protein>
<dbReference type="RefSeq" id="WP_155177383.1">
    <property type="nucleotide sequence ID" value="NZ_BAAAFL010000022.1"/>
</dbReference>
<evidence type="ECO:0000256" key="1">
    <source>
        <dbReference type="ARBA" id="ARBA00022793"/>
    </source>
</evidence>
<keyword evidence="2" id="KW-0865">Zymogen</keyword>
<dbReference type="PANTHER" id="PTHR10067:SF6">
    <property type="entry name" value="PHOSPHATIDYLSERINE DECARBOXYLASE PROENZYME, MITOCHONDRIAL"/>
    <property type="match status" value="1"/>
</dbReference>
<evidence type="ECO:0000313" key="5">
    <source>
        <dbReference type="EMBL" id="MTI29160.1"/>
    </source>
</evidence>
<accession>A0ABW9S0T1</accession>
<dbReference type="EMBL" id="SMLW01000679">
    <property type="protein sequence ID" value="MTI29160.1"/>
    <property type="molecule type" value="Genomic_DNA"/>
</dbReference>
<evidence type="ECO:0000256" key="2">
    <source>
        <dbReference type="ARBA" id="ARBA00023145"/>
    </source>
</evidence>
<keyword evidence="3" id="KW-0456">Lyase</keyword>
<dbReference type="Pfam" id="PF02666">
    <property type="entry name" value="PS_Dcarbxylase"/>
    <property type="match status" value="1"/>
</dbReference>
<evidence type="ECO:0000256" key="3">
    <source>
        <dbReference type="ARBA" id="ARBA00023239"/>
    </source>
</evidence>
<dbReference type="InterPro" id="IPR003817">
    <property type="entry name" value="PS_Dcarbxylase"/>
</dbReference>
<proteinExistence type="predicted"/>
<comment type="caution">
    <text evidence="5">The sequence shown here is derived from an EMBL/GenBank/DDBJ whole genome shotgun (WGS) entry which is preliminary data.</text>
</comment>
<evidence type="ECO:0000313" key="6">
    <source>
        <dbReference type="Proteomes" id="UP000798808"/>
    </source>
</evidence>
<sequence length="265" mass="30334">MTTLFYRFISLNLWALLPAYWQKQVSRAYSRIYNKAFTRHIIKPYCRLNGLDSNYLSMFRPESGDNNYRSFQDFFTRKYIVPPQINSRYVWPCEGLLCDTGEVSQMPEINVKGDRRHIRTIFGSYGAEIPGDYHFTNVFLHNNNYHRIHSPVNGRAISSERISGELVLLRPWVYKTDPSLPAMRNERVNVMLMDDDNRPWYLSIVGGPAVGTIVLNKGFTAGARFSIGDEIGMFLLGSTCCMAAPVKSGTTRGSQVWMGSPYLEL</sequence>
<keyword evidence="1" id="KW-0210">Decarboxylase</keyword>
<dbReference type="Proteomes" id="UP000798808">
    <property type="component" value="Unassembled WGS sequence"/>
</dbReference>
<name>A0ABW9S0T1_9BACT</name>
<gene>
    <name evidence="5" type="ORF">E1163_29635</name>
</gene>
<dbReference type="PANTHER" id="PTHR10067">
    <property type="entry name" value="PHOSPHATIDYLSERINE DECARBOXYLASE"/>
    <property type="match status" value="1"/>
</dbReference>
<keyword evidence="4" id="KW-0670">Pyruvate</keyword>
<keyword evidence="6" id="KW-1185">Reference proteome</keyword>
<evidence type="ECO:0000256" key="4">
    <source>
        <dbReference type="ARBA" id="ARBA00023317"/>
    </source>
</evidence>
<reference evidence="5 6" key="1">
    <citation type="submission" date="2019-02" db="EMBL/GenBank/DDBJ databases">
        <authorList>
            <person name="Goldberg S.R."/>
            <person name="Haltli B.A."/>
            <person name="Correa H."/>
            <person name="Russell K.G."/>
        </authorList>
    </citation>
    <scope>NUCLEOTIDE SEQUENCE [LARGE SCALE GENOMIC DNA]</scope>
    <source>
        <strain evidence="5 6">JCM 16186</strain>
    </source>
</reference>